<proteinExistence type="inferred from homology"/>
<dbReference type="Gene3D" id="3.20.20.100">
    <property type="entry name" value="NADP-dependent oxidoreductase domain"/>
    <property type="match status" value="1"/>
</dbReference>
<keyword evidence="3" id="KW-0560">Oxidoreductase</keyword>
<feature type="domain" description="NADP-dependent oxidoreductase" evidence="7">
    <location>
        <begin position="24"/>
        <end position="284"/>
    </location>
</feature>
<feature type="active site" description="Proton donor" evidence="4">
    <location>
        <position position="57"/>
    </location>
</feature>
<dbReference type="PRINTS" id="PR00069">
    <property type="entry name" value="ALDKETRDTASE"/>
</dbReference>
<evidence type="ECO:0000256" key="1">
    <source>
        <dbReference type="ARBA" id="ARBA00007905"/>
    </source>
</evidence>
<evidence type="ECO:0000256" key="2">
    <source>
        <dbReference type="ARBA" id="ARBA00022857"/>
    </source>
</evidence>
<keyword evidence="9" id="KW-1185">Reference proteome</keyword>
<comment type="similarity">
    <text evidence="1">Belongs to the aldo/keto reductase family.</text>
</comment>
<evidence type="ECO:0000256" key="6">
    <source>
        <dbReference type="PIRSR" id="PIRSR000097-3"/>
    </source>
</evidence>
<dbReference type="Proteomes" id="UP000835052">
    <property type="component" value="Unassembled WGS sequence"/>
</dbReference>
<accession>A0A8S1HH45</accession>
<dbReference type="InterPro" id="IPR036812">
    <property type="entry name" value="NAD(P)_OxRdtase_dom_sf"/>
</dbReference>
<evidence type="ECO:0000313" key="9">
    <source>
        <dbReference type="Proteomes" id="UP000835052"/>
    </source>
</evidence>
<sequence>MPPQFSNVKGGSQQLRTGYDVPLIGYGTYKVVGKDVLPAIDAALSAGYRLFDTAKYYKNEAELGAALKELLPKHGLKREEVFLTTKFFAIAAEDAFEEATRLVDESLESLGVEYLDMVLVHYPKADASSNDDPKNAHHRKSTYLALEKIKESGKIRSVGVSNYEISHLQEIESYGKELPCANQLEYHPHFVREPLHLYCKKHGIFFQAFSSLARQEPALIDDPVLVNIAKKHNQPVTLILLAWALNQGVGIIPKSATPSRIVDNIKVAEVKLSAEEIQELTSLDRGQHYIRCTGWLVK</sequence>
<protein>
    <recommendedName>
        <fullName evidence="7">NADP-dependent oxidoreductase domain-containing protein</fullName>
    </recommendedName>
</protein>
<feature type="site" description="Lowers pKa of active site Tyr" evidence="6">
    <location>
        <position position="86"/>
    </location>
</feature>
<dbReference type="SUPFAM" id="SSF51430">
    <property type="entry name" value="NAD(P)-linked oxidoreductase"/>
    <property type="match status" value="1"/>
</dbReference>
<keyword evidence="2" id="KW-0521">NADP</keyword>
<evidence type="ECO:0000256" key="3">
    <source>
        <dbReference type="ARBA" id="ARBA00023002"/>
    </source>
</evidence>
<comment type="caution">
    <text evidence="8">The sequence shown here is derived from an EMBL/GenBank/DDBJ whole genome shotgun (WGS) entry which is preliminary data.</text>
</comment>
<dbReference type="InterPro" id="IPR020471">
    <property type="entry name" value="AKR"/>
</dbReference>
<evidence type="ECO:0000259" key="7">
    <source>
        <dbReference type="Pfam" id="PF00248"/>
    </source>
</evidence>
<dbReference type="EMBL" id="CAJGYM010000045">
    <property type="protein sequence ID" value="CAD6194477.1"/>
    <property type="molecule type" value="Genomic_DNA"/>
</dbReference>
<reference evidence="8" key="1">
    <citation type="submission" date="2020-10" db="EMBL/GenBank/DDBJ databases">
        <authorList>
            <person name="Kikuchi T."/>
        </authorList>
    </citation>
    <scope>NUCLEOTIDE SEQUENCE</scope>
    <source>
        <strain evidence="8">NKZ352</strain>
    </source>
</reference>
<dbReference type="PROSITE" id="PS00798">
    <property type="entry name" value="ALDOKETO_REDUCTASE_1"/>
    <property type="match status" value="1"/>
</dbReference>
<dbReference type="PIRSF" id="PIRSF000097">
    <property type="entry name" value="AKR"/>
    <property type="match status" value="1"/>
</dbReference>
<dbReference type="Pfam" id="PF00248">
    <property type="entry name" value="Aldo_ket_red"/>
    <property type="match status" value="1"/>
</dbReference>
<organism evidence="8 9">
    <name type="scientific">Caenorhabditis auriculariae</name>
    <dbReference type="NCBI Taxonomy" id="2777116"/>
    <lineage>
        <taxon>Eukaryota</taxon>
        <taxon>Metazoa</taxon>
        <taxon>Ecdysozoa</taxon>
        <taxon>Nematoda</taxon>
        <taxon>Chromadorea</taxon>
        <taxon>Rhabditida</taxon>
        <taxon>Rhabditina</taxon>
        <taxon>Rhabditomorpha</taxon>
        <taxon>Rhabditoidea</taxon>
        <taxon>Rhabditidae</taxon>
        <taxon>Peloderinae</taxon>
        <taxon>Caenorhabditis</taxon>
    </lineage>
</organism>
<dbReference type="InterPro" id="IPR023210">
    <property type="entry name" value="NADP_OxRdtase_dom"/>
</dbReference>
<name>A0A8S1HH45_9PELO</name>
<dbReference type="PROSITE" id="PS00062">
    <property type="entry name" value="ALDOKETO_REDUCTASE_2"/>
    <property type="match status" value="1"/>
</dbReference>
<dbReference type="PANTHER" id="PTHR43827:SF3">
    <property type="entry name" value="NADP-DEPENDENT OXIDOREDUCTASE DOMAIN-CONTAINING PROTEIN"/>
    <property type="match status" value="1"/>
</dbReference>
<evidence type="ECO:0000256" key="4">
    <source>
        <dbReference type="PIRSR" id="PIRSR000097-1"/>
    </source>
</evidence>
<dbReference type="InterPro" id="IPR018170">
    <property type="entry name" value="Aldo/ket_reductase_CS"/>
</dbReference>
<gene>
    <name evidence="8" type="ORF">CAUJ_LOCUS10396</name>
</gene>
<evidence type="ECO:0000256" key="5">
    <source>
        <dbReference type="PIRSR" id="PIRSR000097-2"/>
    </source>
</evidence>
<dbReference type="PANTHER" id="PTHR43827">
    <property type="entry name" value="2,5-DIKETO-D-GLUCONIC ACID REDUCTASE"/>
    <property type="match status" value="1"/>
</dbReference>
<feature type="binding site" evidence="5">
    <location>
        <position position="121"/>
    </location>
    <ligand>
        <name>substrate</name>
    </ligand>
</feature>
<dbReference type="GO" id="GO:0016616">
    <property type="term" value="F:oxidoreductase activity, acting on the CH-OH group of donors, NAD or NADP as acceptor"/>
    <property type="evidence" value="ECO:0007669"/>
    <property type="project" value="UniProtKB-ARBA"/>
</dbReference>
<dbReference type="FunFam" id="3.20.20.100:FF:000002">
    <property type="entry name" value="2,5-diketo-D-gluconic acid reductase A"/>
    <property type="match status" value="1"/>
</dbReference>
<dbReference type="AlphaFoldDB" id="A0A8S1HH45"/>
<evidence type="ECO:0000313" key="8">
    <source>
        <dbReference type="EMBL" id="CAD6194477.1"/>
    </source>
</evidence>
<dbReference type="OrthoDB" id="416253at2759"/>